<comment type="caution">
    <text evidence="1">The sequence shown here is derived from an EMBL/GenBank/DDBJ whole genome shotgun (WGS) entry which is preliminary data.</text>
</comment>
<reference evidence="1 2" key="1">
    <citation type="submission" date="2020-10" db="EMBL/GenBank/DDBJ databases">
        <title>Phylogeny of dyella-like bacteria.</title>
        <authorList>
            <person name="Fu J."/>
        </authorList>
    </citation>
    <scope>NUCLEOTIDE SEQUENCE [LARGE SCALE GENOMIC DNA]</scope>
    <source>
        <strain evidence="1 2">Gsoil3046</strain>
    </source>
</reference>
<dbReference type="RefSeq" id="WP_404633197.1">
    <property type="nucleotide sequence ID" value="NZ_JADIKM010000003.1"/>
</dbReference>
<dbReference type="EMBL" id="JADIKM010000003">
    <property type="protein sequence ID" value="MFK2904562.1"/>
    <property type="molecule type" value="Genomic_DNA"/>
</dbReference>
<proteinExistence type="predicted"/>
<evidence type="ECO:0000313" key="2">
    <source>
        <dbReference type="Proteomes" id="UP001620460"/>
    </source>
</evidence>
<evidence type="ECO:0000313" key="1">
    <source>
        <dbReference type="EMBL" id="MFK2904562.1"/>
    </source>
</evidence>
<name>A0ABW8JTT5_9GAMM</name>
<organism evidence="1 2">
    <name type="scientific">Dyella ginsengisoli</name>
    <dbReference type="NCBI Taxonomy" id="363848"/>
    <lineage>
        <taxon>Bacteria</taxon>
        <taxon>Pseudomonadati</taxon>
        <taxon>Pseudomonadota</taxon>
        <taxon>Gammaproteobacteria</taxon>
        <taxon>Lysobacterales</taxon>
        <taxon>Rhodanobacteraceae</taxon>
        <taxon>Dyella</taxon>
    </lineage>
</organism>
<gene>
    <name evidence="1" type="ORF">ISP17_11350</name>
</gene>
<sequence length="106" mass="11572">MYTSAPDRRKAVPGALWFDGGADLRRIASVICDRAWRGLGVRVYRWPDGMVILVGTDSRGDQLLLRHSLDALVGTFCRVGALSGSVVGEGPKQFDVLDQLRWVASA</sequence>
<keyword evidence="2" id="KW-1185">Reference proteome</keyword>
<dbReference type="Proteomes" id="UP001620460">
    <property type="component" value="Unassembled WGS sequence"/>
</dbReference>
<accession>A0ABW8JTT5</accession>
<protein>
    <submittedName>
        <fullName evidence="1">Uncharacterized protein</fullName>
    </submittedName>
</protein>